<dbReference type="RefSeq" id="WP_044040141.1">
    <property type="nucleotide sequence ID" value="NZ_HG917869.1"/>
</dbReference>
<evidence type="ECO:0000313" key="1">
    <source>
        <dbReference type="EMBL" id="CDM69964.1"/>
    </source>
</evidence>
<protein>
    <submittedName>
        <fullName evidence="1">Uncharacterized protein</fullName>
    </submittedName>
</protein>
<dbReference type="EMBL" id="HG917869">
    <property type="protein sequence ID" value="CDM69964.1"/>
    <property type="molecule type" value="Genomic_DNA"/>
</dbReference>
<dbReference type="Proteomes" id="UP000019426">
    <property type="component" value="Chromosome M2/40_rep2"/>
</dbReference>
<dbReference type="HOGENOM" id="CLU_2057283_0_0_9"/>
<reference evidence="1 2" key="1">
    <citation type="submission" date="2013-11" db="EMBL/GenBank/DDBJ databases">
        <title>Complete genome sequence of Clostridum sp. M2/40.</title>
        <authorList>
            <person name="Wibberg D."/>
            <person name="Puehler A."/>
            <person name="Schlueter A."/>
        </authorList>
    </citation>
    <scope>NUCLEOTIDE SEQUENCE [LARGE SCALE GENOMIC DNA]</scope>
    <source>
        <strain evidence="2">M2/40</strain>
    </source>
</reference>
<gene>
    <name evidence="1" type="ORF">CM240_2847</name>
</gene>
<accession>W6S256</accession>
<keyword evidence="2" id="KW-1185">Reference proteome</keyword>
<dbReference type="KEGG" id="clt:CM240_2847"/>
<dbReference type="PATRIC" id="fig|1216932.3.peg.2808"/>
<proteinExistence type="predicted"/>
<sequence>MDVDLNFQKTSKEFNTLMTILKGYIQGFIYEVKESDNIYYCDYIAELKALLTNENVTAKMGFKVANEDIGILSALTLDILKYQLEDQYDIYANEKPQRFLHNGKIEEINNEIVLIKHNS</sequence>
<dbReference type="AlphaFoldDB" id="W6S256"/>
<evidence type="ECO:0000313" key="2">
    <source>
        <dbReference type="Proteomes" id="UP000019426"/>
    </source>
</evidence>
<name>W6S256_9CLOT</name>
<organism evidence="1 2">
    <name type="scientific">Clostridium bornimense</name>
    <dbReference type="NCBI Taxonomy" id="1216932"/>
    <lineage>
        <taxon>Bacteria</taxon>
        <taxon>Bacillati</taxon>
        <taxon>Bacillota</taxon>
        <taxon>Clostridia</taxon>
        <taxon>Eubacteriales</taxon>
        <taxon>Clostridiaceae</taxon>
        <taxon>Clostridium</taxon>
    </lineage>
</organism>